<dbReference type="Proteomes" id="UP000034201">
    <property type="component" value="Unassembled WGS sequence"/>
</dbReference>
<gene>
    <name evidence="1" type="ORF">UY61_C0031G0004</name>
</gene>
<protein>
    <submittedName>
        <fullName evidence="1">Uncharacterized protein</fullName>
    </submittedName>
</protein>
<organism evidence="1 2">
    <name type="scientific">Candidatus Adlerbacteria bacterium GW2011_GWC1_50_9</name>
    <dbReference type="NCBI Taxonomy" id="1618608"/>
    <lineage>
        <taxon>Bacteria</taxon>
        <taxon>Candidatus Adleribacteriota</taxon>
    </lineage>
</organism>
<evidence type="ECO:0000313" key="1">
    <source>
        <dbReference type="EMBL" id="KKW20496.1"/>
    </source>
</evidence>
<sequence>MLQKTSLNDAYSYIRFELCGSLFTATIFGRPLNWSLSQLSAKDEKVREEFSGRLGRALRDLRIGKALAPSPVKFSDRIIASEELTAQVEAGSHSVWRNPQRPADGVPIRSGEACVLSPSSCPTTLMVRGKTALVLHTGRDCLLDRYRLQHGMRGRTHESICFSGLEHLGTPREVYVKPFWGIPGALFPHDLEHPVYSRINQAMYKMISERWGGDCVPRKGGAFYPDLPKLIRAQCMEQGVPKDHIDLAHAYQPAKATWLDGKAGTPRNAVVIARHS</sequence>
<comment type="caution">
    <text evidence="1">The sequence shown here is derived from an EMBL/GenBank/DDBJ whole genome shotgun (WGS) entry which is preliminary data.</text>
</comment>
<dbReference type="EMBL" id="LCQQ01000031">
    <property type="protein sequence ID" value="KKW20496.1"/>
    <property type="molecule type" value="Genomic_DNA"/>
</dbReference>
<accession>A0A0G1WNX3</accession>
<name>A0A0G1WNX3_9BACT</name>
<reference evidence="1 2" key="1">
    <citation type="journal article" date="2015" name="Nature">
        <title>rRNA introns, odd ribosomes, and small enigmatic genomes across a large radiation of phyla.</title>
        <authorList>
            <person name="Brown C.T."/>
            <person name="Hug L.A."/>
            <person name="Thomas B.C."/>
            <person name="Sharon I."/>
            <person name="Castelle C.J."/>
            <person name="Singh A."/>
            <person name="Wilkins M.J."/>
            <person name="Williams K.H."/>
            <person name="Banfield J.F."/>
        </authorList>
    </citation>
    <scope>NUCLEOTIDE SEQUENCE [LARGE SCALE GENOMIC DNA]</scope>
</reference>
<evidence type="ECO:0000313" key="2">
    <source>
        <dbReference type="Proteomes" id="UP000034201"/>
    </source>
</evidence>
<dbReference type="AlphaFoldDB" id="A0A0G1WNX3"/>
<proteinExistence type="predicted"/>